<dbReference type="InterPro" id="IPR016161">
    <property type="entry name" value="Ald_DH/histidinol_DH"/>
</dbReference>
<name>A0ABP6GAF4_9ACTN</name>
<dbReference type="PROSITE" id="PS00070">
    <property type="entry name" value="ALDEHYDE_DEHYDR_CYS"/>
    <property type="match status" value="1"/>
</dbReference>
<keyword evidence="7" id="KW-1185">Reference proteome</keyword>
<protein>
    <recommendedName>
        <fullName evidence="8">Acyl-CoA reductase-like NAD-dependent aldehyde dehydrogenase</fullName>
    </recommendedName>
</protein>
<dbReference type="PANTHER" id="PTHR43353:SF5">
    <property type="entry name" value="SUCCINATE-SEMIALDEHYDE DEHYDROGENASE, MITOCHONDRIAL"/>
    <property type="match status" value="1"/>
</dbReference>
<evidence type="ECO:0000259" key="5">
    <source>
        <dbReference type="Pfam" id="PF01636"/>
    </source>
</evidence>
<comment type="similarity">
    <text evidence="3">Belongs to the aldehyde dehydrogenase family.</text>
</comment>
<dbReference type="PROSITE" id="PS00687">
    <property type="entry name" value="ALDEHYDE_DEHYDR_GLU"/>
    <property type="match status" value="1"/>
</dbReference>
<dbReference type="InterPro" id="IPR015590">
    <property type="entry name" value="Aldehyde_DH_dom"/>
</dbReference>
<evidence type="ECO:0000256" key="2">
    <source>
        <dbReference type="PROSITE-ProRule" id="PRU10007"/>
    </source>
</evidence>
<dbReference type="Proteomes" id="UP001501842">
    <property type="component" value="Unassembled WGS sequence"/>
</dbReference>
<feature type="domain" description="Aminoglycoside phosphotransferase" evidence="5">
    <location>
        <begin position="531"/>
        <end position="739"/>
    </location>
</feature>
<dbReference type="InterPro" id="IPR016163">
    <property type="entry name" value="Ald_DH_C"/>
</dbReference>
<dbReference type="EMBL" id="BAAATZ010000003">
    <property type="protein sequence ID" value="GAA2720153.1"/>
    <property type="molecule type" value="Genomic_DNA"/>
</dbReference>
<comment type="caution">
    <text evidence="6">The sequence shown here is derived from an EMBL/GenBank/DDBJ whole genome shotgun (WGS) entry which is preliminary data.</text>
</comment>
<dbReference type="SUPFAM" id="SSF53720">
    <property type="entry name" value="ALDH-like"/>
    <property type="match status" value="1"/>
</dbReference>
<organism evidence="6 7">
    <name type="scientific">Actinocorallia aurantiaca</name>
    <dbReference type="NCBI Taxonomy" id="46204"/>
    <lineage>
        <taxon>Bacteria</taxon>
        <taxon>Bacillati</taxon>
        <taxon>Actinomycetota</taxon>
        <taxon>Actinomycetes</taxon>
        <taxon>Streptosporangiales</taxon>
        <taxon>Thermomonosporaceae</taxon>
        <taxon>Actinocorallia</taxon>
    </lineage>
</organism>
<accession>A0ABP6GAF4</accession>
<dbReference type="InterPro" id="IPR029510">
    <property type="entry name" value="Ald_DH_CS_GLU"/>
</dbReference>
<dbReference type="InterPro" id="IPR016160">
    <property type="entry name" value="Ald_DH_CS_CYS"/>
</dbReference>
<dbReference type="Gene3D" id="3.40.309.10">
    <property type="entry name" value="Aldehyde Dehydrogenase, Chain A, domain 2"/>
    <property type="match status" value="1"/>
</dbReference>
<evidence type="ECO:0000256" key="1">
    <source>
        <dbReference type="ARBA" id="ARBA00023002"/>
    </source>
</evidence>
<feature type="domain" description="Aldehyde dehydrogenase" evidence="4">
    <location>
        <begin position="3"/>
        <end position="448"/>
    </location>
</feature>
<dbReference type="CDD" id="cd05154">
    <property type="entry name" value="ACAD10_11_N-like"/>
    <property type="match status" value="1"/>
</dbReference>
<dbReference type="PANTHER" id="PTHR43353">
    <property type="entry name" value="SUCCINATE-SEMIALDEHYDE DEHYDROGENASE, MITOCHONDRIAL"/>
    <property type="match status" value="1"/>
</dbReference>
<dbReference type="Gene3D" id="3.30.200.20">
    <property type="entry name" value="Phosphorylase Kinase, domain 1"/>
    <property type="match status" value="1"/>
</dbReference>
<dbReference type="InterPro" id="IPR002575">
    <property type="entry name" value="Aminoglycoside_PTrfase"/>
</dbReference>
<dbReference type="Gene3D" id="3.40.605.10">
    <property type="entry name" value="Aldehyde Dehydrogenase, Chain A, domain 1"/>
    <property type="match status" value="1"/>
</dbReference>
<dbReference type="Pfam" id="PF00171">
    <property type="entry name" value="Aldedh"/>
    <property type="match status" value="1"/>
</dbReference>
<gene>
    <name evidence="6" type="ORF">GCM10010439_07410</name>
</gene>
<dbReference type="RefSeq" id="WP_344448690.1">
    <property type="nucleotide sequence ID" value="NZ_BAAATZ010000003.1"/>
</dbReference>
<feature type="active site" evidence="2">
    <location>
        <position position="227"/>
    </location>
</feature>
<proteinExistence type="inferred from homology"/>
<evidence type="ECO:0008006" key="8">
    <source>
        <dbReference type="Google" id="ProtNLM"/>
    </source>
</evidence>
<dbReference type="InterPro" id="IPR011009">
    <property type="entry name" value="Kinase-like_dom_sf"/>
</dbReference>
<dbReference type="Pfam" id="PF01636">
    <property type="entry name" value="APH"/>
    <property type="match status" value="1"/>
</dbReference>
<evidence type="ECO:0000256" key="3">
    <source>
        <dbReference type="RuleBase" id="RU003345"/>
    </source>
</evidence>
<evidence type="ECO:0000313" key="7">
    <source>
        <dbReference type="Proteomes" id="UP001501842"/>
    </source>
</evidence>
<dbReference type="InterPro" id="IPR016162">
    <property type="entry name" value="Ald_DH_N"/>
</dbReference>
<dbReference type="Gene3D" id="3.90.1200.10">
    <property type="match status" value="1"/>
</dbReference>
<evidence type="ECO:0000259" key="4">
    <source>
        <dbReference type="Pfam" id="PF00171"/>
    </source>
</evidence>
<dbReference type="SUPFAM" id="SSF56112">
    <property type="entry name" value="Protein kinase-like (PK-like)"/>
    <property type="match status" value="1"/>
</dbReference>
<sequence>MSESLTSVNPSTLEELGSTPVTTLEELDRLVRSADAASRDWRTDRDRRRRMLAACSFVIMDNQQELAELLVREQGKSMSEASGEVWITGRCFAHMARVDWPETEEAVPAPGRSAQIVRKPYGVIGAIVPWNFPVFLLAAKAAPALAAGNTVIAKPAESVSLTVTRFIELLNRVLPEGVIGVVNGDAAVGRGLIEHRLVRKVSFTGSTAVGREIMRTAAASITPVTLELGGNDPAIVLDGADIAVTAAALAASAYFNAGQMCVAPKRAYVPEHLVDAFCDAFAAAMGDMRVGDPTQPGVTMGPLHNSAQLNVVQTLLNKALEDGAKLVKGGERGTDLPGHFLEPTLLRDCTDAMGIVAEEQFGPVFPVVGYRDLEQVLETVNGQEFGLGASVWGETVRATEVAGRVEAGSVWVNQHNALEVELPFGGVKGSGFGREGGFAGVEDFLQTTVLSVKHGTGVAASPMPAETVTGRHDITTSETDLDALRVRLGAWLSERLGTEVRLDGLRRPSHSGMSSVSVLFDASWTEGGERQRAELVARLAPEESAVPVFPGYDLELQYEVMAGVREHTDVPVPRVRWLEPTGEVLGQPFLVMDRLTGSVPADNPPYVFGGWLADLDPAEQRELQDASVDVLAGIHAIGDPASRFPGLAPKAGLRAHFENERRYYEWSCREDGVRIPLLEEAFAWIEANWPEEPSPDVLCWGDSRIGNIMYTGTRPSGVIDWESAALAPREMDLGWFVFFHSMFQDIADVFELPGLAGLFRRDDVVARYEQTSGVKVRDLDFYLTYAALRHGTVMARIHRRRMHFGEAERPEDPNEYVLHHPMLRRLLDGTYPWK</sequence>
<reference evidence="7" key="1">
    <citation type="journal article" date="2019" name="Int. J. Syst. Evol. Microbiol.">
        <title>The Global Catalogue of Microorganisms (GCM) 10K type strain sequencing project: providing services to taxonomists for standard genome sequencing and annotation.</title>
        <authorList>
            <consortium name="The Broad Institute Genomics Platform"/>
            <consortium name="The Broad Institute Genome Sequencing Center for Infectious Disease"/>
            <person name="Wu L."/>
            <person name="Ma J."/>
        </authorList>
    </citation>
    <scope>NUCLEOTIDE SEQUENCE [LARGE SCALE GENOMIC DNA]</scope>
    <source>
        <strain evidence="7">JCM 8201</strain>
    </source>
</reference>
<evidence type="ECO:0000313" key="6">
    <source>
        <dbReference type="EMBL" id="GAA2720153.1"/>
    </source>
</evidence>
<keyword evidence="1 3" id="KW-0560">Oxidoreductase</keyword>
<dbReference type="InterPro" id="IPR050740">
    <property type="entry name" value="Aldehyde_DH_Superfamily"/>
</dbReference>
<dbReference type="InterPro" id="IPR041726">
    <property type="entry name" value="ACAD10_11_N"/>
</dbReference>